<dbReference type="InterPro" id="IPR052032">
    <property type="entry name" value="ATP-dep_AA_Ligase"/>
</dbReference>
<evidence type="ECO:0000259" key="5">
    <source>
        <dbReference type="PROSITE" id="PS50975"/>
    </source>
</evidence>
<keyword evidence="7" id="KW-1185">Reference proteome</keyword>
<dbReference type="Pfam" id="PF21360">
    <property type="entry name" value="PylC-like_N"/>
    <property type="match status" value="1"/>
</dbReference>
<dbReference type="Proteomes" id="UP000194360">
    <property type="component" value="Unassembled WGS sequence"/>
</dbReference>
<dbReference type="PANTHER" id="PTHR43585">
    <property type="entry name" value="FUMIPYRROLE BIOSYNTHESIS PROTEIN C"/>
    <property type="match status" value="1"/>
</dbReference>
<dbReference type="InterPro" id="IPR011761">
    <property type="entry name" value="ATP-grasp"/>
</dbReference>
<keyword evidence="2 4" id="KW-0547">Nucleotide-binding</keyword>
<evidence type="ECO:0000256" key="4">
    <source>
        <dbReference type="PROSITE-ProRule" id="PRU00409"/>
    </source>
</evidence>
<sequence>MRILLSTIGQRGYIARYFRAELPPHGSVIGTGNTEHTPGFRSCDSALVVPDITDPDYPDRVLKIVESERVDAMLTLSDTDLGRISSFRSDVEALGAAAFFPDQRQAEISLDKLKTHDFLVESGFRTPATTDDPAEALRWGPPLIVKPRSGSASLDTFLARTTEEIRFFMGYRADMIAQEFVDGAEYNVEVCGDLAGRPIRACVWRKHESRRGETALAETVDSDEALTTGLELAGRLGIPGPIDIDLILAEGRPAVLEVNARFGGGYPTSHMAGANFVRAIVDLTGGSTVEADFGYERGVVMMKELHPFAHRVGS</sequence>
<protein>
    <submittedName>
        <fullName evidence="6">Carbamoyl phosphate synthase-like protein</fullName>
    </submittedName>
</protein>
<evidence type="ECO:0000256" key="2">
    <source>
        <dbReference type="ARBA" id="ARBA00022741"/>
    </source>
</evidence>
<dbReference type="SUPFAM" id="SSF56059">
    <property type="entry name" value="Glutathione synthetase ATP-binding domain-like"/>
    <property type="match status" value="1"/>
</dbReference>
<dbReference type="AlphaFoldDB" id="A0A1Y2N913"/>
<evidence type="ECO:0000313" key="7">
    <source>
        <dbReference type="Proteomes" id="UP000194360"/>
    </source>
</evidence>
<feature type="domain" description="ATP-grasp" evidence="5">
    <location>
        <begin position="112"/>
        <end position="285"/>
    </location>
</feature>
<dbReference type="PANTHER" id="PTHR43585:SF2">
    <property type="entry name" value="ATP-GRASP ENZYME FSQD"/>
    <property type="match status" value="1"/>
</dbReference>
<name>A0A1Y2N913_PSEAH</name>
<evidence type="ECO:0000256" key="1">
    <source>
        <dbReference type="ARBA" id="ARBA00022598"/>
    </source>
</evidence>
<keyword evidence="1" id="KW-0436">Ligase</keyword>
<dbReference type="EMBL" id="MIGB01000002">
    <property type="protein sequence ID" value="OSY43649.1"/>
    <property type="molecule type" value="Genomic_DNA"/>
</dbReference>
<dbReference type="GO" id="GO:0016874">
    <property type="term" value="F:ligase activity"/>
    <property type="evidence" value="ECO:0007669"/>
    <property type="project" value="UniProtKB-KW"/>
</dbReference>
<comment type="caution">
    <text evidence="6">The sequence shown here is derived from an EMBL/GenBank/DDBJ whole genome shotgun (WGS) entry which is preliminary data.</text>
</comment>
<dbReference type="Gene3D" id="3.40.50.20">
    <property type="match status" value="1"/>
</dbReference>
<accession>A0A1Y2N913</accession>
<dbReference type="PROSITE" id="PS50975">
    <property type="entry name" value="ATP_GRASP"/>
    <property type="match status" value="1"/>
</dbReference>
<dbReference type="OrthoDB" id="24041at2"/>
<dbReference type="Gene3D" id="3.30.470.20">
    <property type="entry name" value="ATP-grasp fold, B domain"/>
    <property type="match status" value="1"/>
</dbReference>
<dbReference type="InterPro" id="IPR003806">
    <property type="entry name" value="ATP-grasp_PylC-type"/>
</dbReference>
<dbReference type="InterPro" id="IPR048764">
    <property type="entry name" value="PylC_N"/>
</dbReference>
<dbReference type="STRING" id="2074.BG845_00595"/>
<dbReference type="GO" id="GO:0046872">
    <property type="term" value="F:metal ion binding"/>
    <property type="evidence" value="ECO:0007669"/>
    <property type="project" value="InterPro"/>
</dbReference>
<dbReference type="RefSeq" id="WP_085910914.1">
    <property type="nucleotide sequence ID" value="NZ_AP018920.1"/>
</dbReference>
<organism evidence="6 7">
    <name type="scientific">Pseudonocardia autotrophica</name>
    <name type="common">Amycolata autotrophica</name>
    <name type="synonym">Nocardia autotrophica</name>
    <dbReference type="NCBI Taxonomy" id="2074"/>
    <lineage>
        <taxon>Bacteria</taxon>
        <taxon>Bacillati</taxon>
        <taxon>Actinomycetota</taxon>
        <taxon>Actinomycetes</taxon>
        <taxon>Pseudonocardiales</taxon>
        <taxon>Pseudonocardiaceae</taxon>
        <taxon>Pseudonocardia</taxon>
    </lineage>
</organism>
<reference evidence="6 7" key="1">
    <citation type="submission" date="2016-09" db="EMBL/GenBank/DDBJ databases">
        <title>Pseudonocardia autotrophica DSM535, a candidate organism with high potential of specific P450 cytochromes.</title>
        <authorList>
            <person name="Grumaz C."/>
            <person name="Vainshtein Y."/>
            <person name="Kirstahler P."/>
            <person name="Sohn K."/>
        </authorList>
    </citation>
    <scope>NUCLEOTIDE SEQUENCE [LARGE SCALE GENOMIC DNA]</scope>
    <source>
        <strain evidence="6 7">DSM 535</strain>
    </source>
</reference>
<dbReference type="GO" id="GO:0005524">
    <property type="term" value="F:ATP binding"/>
    <property type="evidence" value="ECO:0007669"/>
    <property type="project" value="UniProtKB-UniRule"/>
</dbReference>
<keyword evidence="3 4" id="KW-0067">ATP-binding</keyword>
<proteinExistence type="predicted"/>
<evidence type="ECO:0000313" key="6">
    <source>
        <dbReference type="EMBL" id="OSY43649.1"/>
    </source>
</evidence>
<gene>
    <name evidence="6" type="ORF">BG845_00595</name>
</gene>
<dbReference type="Pfam" id="PF02655">
    <property type="entry name" value="ATP-grasp_3"/>
    <property type="match status" value="1"/>
</dbReference>
<evidence type="ECO:0000256" key="3">
    <source>
        <dbReference type="ARBA" id="ARBA00022840"/>
    </source>
</evidence>